<accession>A0ABT1SUQ1</accession>
<dbReference type="GO" id="GO:0032259">
    <property type="term" value="P:methylation"/>
    <property type="evidence" value="ECO:0007669"/>
    <property type="project" value="UniProtKB-KW"/>
</dbReference>
<proteinExistence type="predicted"/>
<keyword evidence="2" id="KW-1185">Reference proteome</keyword>
<dbReference type="PIRSF" id="PIRSF018637">
    <property type="entry name" value="TrmK"/>
    <property type="match status" value="1"/>
</dbReference>
<keyword evidence="1" id="KW-0808">Transferase</keyword>
<dbReference type="SUPFAM" id="SSF53335">
    <property type="entry name" value="S-adenosyl-L-methionine-dependent methyltransferases"/>
    <property type="match status" value="1"/>
</dbReference>
<organism evidence="1 2">
    <name type="scientific">Megasphaera massiliensis</name>
    <dbReference type="NCBI Taxonomy" id="1232428"/>
    <lineage>
        <taxon>Bacteria</taxon>
        <taxon>Bacillati</taxon>
        <taxon>Bacillota</taxon>
        <taxon>Negativicutes</taxon>
        <taxon>Veillonellales</taxon>
        <taxon>Veillonellaceae</taxon>
        <taxon>Megasphaera</taxon>
    </lineage>
</organism>
<dbReference type="RefSeq" id="WP_062411561.1">
    <property type="nucleotide sequence ID" value="NZ_JAJCIO010000027.1"/>
</dbReference>
<dbReference type="Pfam" id="PF12847">
    <property type="entry name" value="Methyltransf_18"/>
    <property type="match status" value="1"/>
</dbReference>
<dbReference type="PANTHER" id="PTHR38451:SF1">
    <property type="entry name" value="TRNA (ADENINE(22)-N(1))-METHYLTRANSFERASE"/>
    <property type="match status" value="1"/>
</dbReference>
<reference evidence="1 2" key="1">
    <citation type="submission" date="2022-06" db="EMBL/GenBank/DDBJ databases">
        <title>Isolation of gut microbiota from human fecal samples.</title>
        <authorList>
            <person name="Pamer E.G."/>
            <person name="Barat B."/>
            <person name="Waligurski E."/>
            <person name="Medina S."/>
            <person name="Paddock L."/>
            <person name="Mostad J."/>
        </authorList>
    </citation>
    <scope>NUCLEOTIDE SEQUENCE [LARGE SCALE GENOMIC DNA]</scope>
    <source>
        <strain evidence="1 2">DFI.1.1</strain>
    </source>
</reference>
<name>A0ABT1SUQ1_9FIRM</name>
<dbReference type="Proteomes" id="UP001206692">
    <property type="component" value="Unassembled WGS sequence"/>
</dbReference>
<dbReference type="InterPro" id="IPR006901">
    <property type="entry name" value="TrmK"/>
</dbReference>
<dbReference type="Gene3D" id="3.40.50.150">
    <property type="entry name" value="Vaccinia Virus protein VP39"/>
    <property type="match status" value="1"/>
</dbReference>
<dbReference type="PANTHER" id="PTHR38451">
    <property type="entry name" value="TRNA (ADENINE(22)-N(1))-METHYLTRANSFERASE"/>
    <property type="match status" value="1"/>
</dbReference>
<dbReference type="GO" id="GO:0008168">
    <property type="term" value="F:methyltransferase activity"/>
    <property type="evidence" value="ECO:0007669"/>
    <property type="project" value="UniProtKB-KW"/>
</dbReference>
<protein>
    <submittedName>
        <fullName evidence="1">Class I SAM-dependent methyltransferase</fullName>
    </submittedName>
</protein>
<comment type="caution">
    <text evidence="1">The sequence shown here is derived from an EMBL/GenBank/DDBJ whole genome shotgun (WGS) entry which is preliminary data.</text>
</comment>
<evidence type="ECO:0000313" key="2">
    <source>
        <dbReference type="Proteomes" id="UP001206692"/>
    </source>
</evidence>
<dbReference type="InterPro" id="IPR029063">
    <property type="entry name" value="SAM-dependent_MTases_sf"/>
</dbReference>
<keyword evidence="1" id="KW-0489">Methyltransferase</keyword>
<sequence>MQLTPRLEAAVSLIPKGSVIADIGTDHAYIPVYTCETGWCPSAIAADIVPGPLAAARAHVEGAGLQDRIDCRLGDGLTCVESGEADGAVICGMGGSLMIKILQQSYDVWQSFDFVVLQPQSDSGDLRRYLYEKDWHIEDERLVIDDGRLYELLRAVPGKAEALPEWQYELGPVNWQRRNPLLSRKIEILMETKGRILAGLKKSRRDLHVQIEAMEKELSFWRDLKCQLQ</sequence>
<dbReference type="EMBL" id="JANGEW010000023">
    <property type="protein sequence ID" value="MCQ5343450.1"/>
    <property type="molecule type" value="Genomic_DNA"/>
</dbReference>
<gene>
    <name evidence="1" type="ORF">NE675_10525</name>
</gene>
<evidence type="ECO:0000313" key="1">
    <source>
        <dbReference type="EMBL" id="MCQ5343450.1"/>
    </source>
</evidence>